<dbReference type="OrthoDB" id="9803021at2"/>
<dbReference type="Gene3D" id="3.30.70.120">
    <property type="match status" value="1"/>
</dbReference>
<sequence>MAFKCIVAMVKPDLTDKVVDSAKGAGATGATVIDAAGTGAREAKTFFGLSLDIRTEVVLFLVSENCVASVLSAIHEAGRFHEPGTGIAFVLSVESAIGIESQMTNEQ</sequence>
<name>A0A5K7Z0P5_9BACT</name>
<accession>A0A5K7Z0P5</accession>
<dbReference type="KEGG" id="dwd:DSCW_29590"/>
<dbReference type="PROSITE" id="PS51343">
    <property type="entry name" value="PII_GLNB_DOM"/>
    <property type="match status" value="1"/>
</dbReference>
<proteinExistence type="predicted"/>
<dbReference type="Pfam" id="PF00543">
    <property type="entry name" value="P-II"/>
    <property type="match status" value="1"/>
</dbReference>
<gene>
    <name evidence="1" type="ORF">DSCW_29590</name>
</gene>
<reference evidence="1 2" key="1">
    <citation type="submission" date="2019-11" db="EMBL/GenBank/DDBJ databases">
        <title>Comparative genomics of hydrocarbon-degrading Desulfosarcina strains.</title>
        <authorList>
            <person name="Watanabe M."/>
            <person name="Kojima H."/>
            <person name="Fukui M."/>
        </authorList>
    </citation>
    <scope>NUCLEOTIDE SEQUENCE [LARGE SCALE GENOMIC DNA]</scope>
    <source>
        <strain evidence="1 2">PP31</strain>
    </source>
</reference>
<organism evidence="1 2">
    <name type="scientific">Desulfosarcina widdelii</name>
    <dbReference type="NCBI Taxonomy" id="947919"/>
    <lineage>
        <taxon>Bacteria</taxon>
        <taxon>Pseudomonadati</taxon>
        <taxon>Thermodesulfobacteriota</taxon>
        <taxon>Desulfobacteria</taxon>
        <taxon>Desulfobacterales</taxon>
        <taxon>Desulfosarcinaceae</taxon>
        <taxon>Desulfosarcina</taxon>
    </lineage>
</organism>
<dbReference type="InterPro" id="IPR015867">
    <property type="entry name" value="N-reg_PII/ATP_PRibTrfase_C"/>
</dbReference>
<dbReference type="InterPro" id="IPR011322">
    <property type="entry name" value="N-reg_PII-like_a/b"/>
</dbReference>
<dbReference type="PRINTS" id="PR00340">
    <property type="entry name" value="PIIGLNB"/>
</dbReference>
<protein>
    <submittedName>
        <fullName evidence="1">Nitrogen regulatory protein P-II</fullName>
    </submittedName>
</protein>
<evidence type="ECO:0000313" key="1">
    <source>
        <dbReference type="EMBL" id="BBO75542.1"/>
    </source>
</evidence>
<dbReference type="SUPFAM" id="SSF54913">
    <property type="entry name" value="GlnB-like"/>
    <property type="match status" value="1"/>
</dbReference>
<dbReference type="EMBL" id="AP021875">
    <property type="protein sequence ID" value="BBO75542.1"/>
    <property type="molecule type" value="Genomic_DNA"/>
</dbReference>
<dbReference type="Proteomes" id="UP000427769">
    <property type="component" value="Chromosome"/>
</dbReference>
<evidence type="ECO:0000313" key="2">
    <source>
        <dbReference type="Proteomes" id="UP000427769"/>
    </source>
</evidence>
<dbReference type="GO" id="GO:0006808">
    <property type="term" value="P:regulation of nitrogen utilization"/>
    <property type="evidence" value="ECO:0007669"/>
    <property type="project" value="InterPro"/>
</dbReference>
<keyword evidence="2" id="KW-1185">Reference proteome</keyword>
<dbReference type="AlphaFoldDB" id="A0A5K7Z0P5"/>
<dbReference type="RefSeq" id="WP_155304451.1">
    <property type="nucleotide sequence ID" value="NZ_AP021875.1"/>
</dbReference>
<dbReference type="InterPro" id="IPR002187">
    <property type="entry name" value="N-reg_PII"/>
</dbReference>
<dbReference type="SMART" id="SM00938">
    <property type="entry name" value="P-II"/>
    <property type="match status" value="1"/>
</dbReference>
<dbReference type="GO" id="GO:0030234">
    <property type="term" value="F:enzyme regulator activity"/>
    <property type="evidence" value="ECO:0007669"/>
    <property type="project" value="InterPro"/>
</dbReference>